<evidence type="ECO:0000256" key="4">
    <source>
        <dbReference type="ARBA" id="ARBA00023242"/>
    </source>
</evidence>
<reference evidence="6" key="1">
    <citation type="submission" date="2022-12" db="EMBL/GenBank/DDBJ databases">
        <authorList>
            <person name="Petersen C."/>
        </authorList>
    </citation>
    <scope>NUCLEOTIDE SEQUENCE</scope>
    <source>
        <strain evidence="6">IBT 29677</strain>
    </source>
</reference>
<dbReference type="RefSeq" id="XP_056493129.1">
    <property type="nucleotide sequence ID" value="XM_056627334.1"/>
</dbReference>
<dbReference type="GO" id="GO:0008270">
    <property type="term" value="F:zinc ion binding"/>
    <property type="evidence" value="ECO:0007669"/>
    <property type="project" value="InterPro"/>
</dbReference>
<name>A0A9W9W9K9_9EURO</name>
<dbReference type="EMBL" id="JAPZBU010000004">
    <property type="protein sequence ID" value="KAJ5408814.1"/>
    <property type="molecule type" value="Genomic_DNA"/>
</dbReference>
<evidence type="ECO:0000256" key="1">
    <source>
        <dbReference type="ARBA" id="ARBA00023015"/>
    </source>
</evidence>
<evidence type="ECO:0000313" key="6">
    <source>
        <dbReference type="EMBL" id="KAJ5408814.1"/>
    </source>
</evidence>
<organism evidence="6 7">
    <name type="scientific">Penicillium cosmopolitanum</name>
    <dbReference type="NCBI Taxonomy" id="1131564"/>
    <lineage>
        <taxon>Eukaryota</taxon>
        <taxon>Fungi</taxon>
        <taxon>Dikarya</taxon>
        <taxon>Ascomycota</taxon>
        <taxon>Pezizomycotina</taxon>
        <taxon>Eurotiomycetes</taxon>
        <taxon>Eurotiomycetidae</taxon>
        <taxon>Eurotiales</taxon>
        <taxon>Aspergillaceae</taxon>
        <taxon>Penicillium</taxon>
    </lineage>
</organism>
<dbReference type="CDD" id="cd12148">
    <property type="entry name" value="fungal_TF_MHR"/>
    <property type="match status" value="1"/>
</dbReference>
<keyword evidence="1" id="KW-0805">Transcription regulation</keyword>
<keyword evidence="4" id="KW-0539">Nucleus</keyword>
<sequence>MAYSIGINGSPSHMITEVMDSQSALRTWWTLYSLESDICLEYGKPLCIRETDAKAPYPQHTSDVVSDMSRFNFIVANAKFSRIVRKILDLVGS</sequence>
<evidence type="ECO:0000256" key="2">
    <source>
        <dbReference type="ARBA" id="ARBA00023125"/>
    </source>
</evidence>
<dbReference type="GO" id="GO:0003677">
    <property type="term" value="F:DNA binding"/>
    <property type="evidence" value="ECO:0007669"/>
    <property type="project" value="UniProtKB-KW"/>
</dbReference>
<accession>A0A9W9W9K9</accession>
<proteinExistence type="predicted"/>
<feature type="domain" description="Xylanolytic transcriptional activator regulatory" evidence="5">
    <location>
        <begin position="1"/>
        <end position="75"/>
    </location>
</feature>
<dbReference type="GeneID" id="81366314"/>
<reference evidence="6" key="2">
    <citation type="journal article" date="2023" name="IMA Fungus">
        <title>Comparative genomic study of the Penicillium genus elucidates a diverse pangenome and 15 lateral gene transfer events.</title>
        <authorList>
            <person name="Petersen C."/>
            <person name="Sorensen T."/>
            <person name="Nielsen M.R."/>
            <person name="Sondergaard T.E."/>
            <person name="Sorensen J.L."/>
            <person name="Fitzpatrick D.A."/>
            <person name="Frisvad J.C."/>
            <person name="Nielsen K.L."/>
        </authorList>
    </citation>
    <scope>NUCLEOTIDE SEQUENCE</scope>
    <source>
        <strain evidence="6">IBT 29677</strain>
    </source>
</reference>
<dbReference type="Pfam" id="PF04082">
    <property type="entry name" value="Fungal_trans"/>
    <property type="match status" value="1"/>
</dbReference>
<gene>
    <name evidence="6" type="ORF">N7509_002697</name>
</gene>
<dbReference type="AlphaFoldDB" id="A0A9W9W9K9"/>
<protein>
    <recommendedName>
        <fullName evidence="5">Xylanolytic transcriptional activator regulatory domain-containing protein</fullName>
    </recommendedName>
</protein>
<dbReference type="GO" id="GO:0006351">
    <property type="term" value="P:DNA-templated transcription"/>
    <property type="evidence" value="ECO:0007669"/>
    <property type="project" value="InterPro"/>
</dbReference>
<evidence type="ECO:0000313" key="7">
    <source>
        <dbReference type="Proteomes" id="UP001147747"/>
    </source>
</evidence>
<comment type="caution">
    <text evidence="6">The sequence shown here is derived from an EMBL/GenBank/DDBJ whole genome shotgun (WGS) entry which is preliminary data.</text>
</comment>
<dbReference type="PANTHER" id="PTHR47424:SF3">
    <property type="entry name" value="REGULATORY PROTEIN GAL4"/>
    <property type="match status" value="1"/>
</dbReference>
<dbReference type="InterPro" id="IPR007219">
    <property type="entry name" value="XnlR_reg_dom"/>
</dbReference>
<evidence type="ECO:0000259" key="5">
    <source>
        <dbReference type="Pfam" id="PF04082"/>
    </source>
</evidence>
<dbReference type="Proteomes" id="UP001147747">
    <property type="component" value="Unassembled WGS sequence"/>
</dbReference>
<evidence type="ECO:0000256" key="3">
    <source>
        <dbReference type="ARBA" id="ARBA00023163"/>
    </source>
</evidence>
<keyword evidence="3" id="KW-0804">Transcription</keyword>
<dbReference type="InterPro" id="IPR051127">
    <property type="entry name" value="Fungal_SecMet_Regulators"/>
</dbReference>
<dbReference type="PANTHER" id="PTHR47424">
    <property type="entry name" value="REGULATORY PROTEIN GAL4"/>
    <property type="match status" value="1"/>
</dbReference>
<keyword evidence="2" id="KW-0238">DNA-binding</keyword>
<dbReference type="OrthoDB" id="3266505at2759"/>
<keyword evidence="7" id="KW-1185">Reference proteome</keyword>